<dbReference type="PANTHER" id="PTHR37507">
    <property type="entry name" value="SPORULATION PROTEIN YDCC"/>
    <property type="match status" value="1"/>
</dbReference>
<sequence>MVSDVERLLYQVVKRDNSPRSIHCTRRKSFQDGNEKEILTAEVWEAPPLCSRLEIVDRQTIGDLNISDFSRGMGGIADFREGVSVVVQGMSKIWIYSKDSDKYQVMDIDPHEVDRSLVTYPSLLNFDLIENSSITCVGKEEVSNRSTHRISIVPQNSASPLLQIYDDISIWIDSEHNWPIKTIQNYRINKKTLCETSELNAISFNEDIPKEKFTFAPPEDAERITRDNP</sequence>
<dbReference type="RefSeq" id="WP_083405328.1">
    <property type="nucleotide sequence ID" value="NZ_FOAD01000010.1"/>
</dbReference>
<proteinExistence type="predicted"/>
<reference evidence="1 2" key="1">
    <citation type="submission" date="2016-10" db="EMBL/GenBank/DDBJ databases">
        <authorList>
            <person name="de Groot N.N."/>
        </authorList>
    </citation>
    <scope>NUCLEOTIDE SEQUENCE [LARGE SCALE GENOMIC DNA]</scope>
    <source>
        <strain evidence="1 2">CDM_5</strain>
    </source>
</reference>
<dbReference type="AlphaFoldDB" id="A0A1H7TS02"/>
<dbReference type="Proteomes" id="UP000183894">
    <property type="component" value="Unassembled WGS sequence"/>
</dbReference>
<evidence type="ECO:0000313" key="1">
    <source>
        <dbReference type="EMBL" id="SEL87702.1"/>
    </source>
</evidence>
<dbReference type="SUPFAM" id="SSF89392">
    <property type="entry name" value="Prokaryotic lipoproteins and lipoprotein localization factors"/>
    <property type="match status" value="1"/>
</dbReference>
<name>A0A1H7TS02_HALLR</name>
<organism evidence="1 2">
    <name type="scientific">Haloferax larsenii</name>
    <dbReference type="NCBI Taxonomy" id="302484"/>
    <lineage>
        <taxon>Archaea</taxon>
        <taxon>Methanobacteriati</taxon>
        <taxon>Methanobacteriota</taxon>
        <taxon>Stenosarchaea group</taxon>
        <taxon>Halobacteria</taxon>
        <taxon>Halobacteriales</taxon>
        <taxon>Haloferacaceae</taxon>
        <taxon>Haloferax</taxon>
    </lineage>
</organism>
<dbReference type="InterPro" id="IPR019207">
    <property type="entry name" value="DUF2092"/>
</dbReference>
<evidence type="ECO:0008006" key="3">
    <source>
        <dbReference type="Google" id="ProtNLM"/>
    </source>
</evidence>
<dbReference type="PANTHER" id="PTHR37507:SF2">
    <property type="entry name" value="SPORULATION PROTEIN YDCC"/>
    <property type="match status" value="1"/>
</dbReference>
<accession>A0A1H7TS02</accession>
<gene>
    <name evidence="1" type="ORF">SAMN04488691_11038</name>
</gene>
<dbReference type="Pfam" id="PF09865">
    <property type="entry name" value="DUF2092"/>
    <property type="match status" value="1"/>
</dbReference>
<dbReference type="InterPro" id="IPR052944">
    <property type="entry name" value="Sporulation_related"/>
</dbReference>
<dbReference type="OrthoDB" id="137725at2157"/>
<evidence type="ECO:0000313" key="2">
    <source>
        <dbReference type="Proteomes" id="UP000183894"/>
    </source>
</evidence>
<protein>
    <recommendedName>
        <fullName evidence="3">Outer membrane lipoprotein-sorting protein</fullName>
    </recommendedName>
</protein>
<dbReference type="InterPro" id="IPR029046">
    <property type="entry name" value="LolA/LolB/LppX"/>
</dbReference>
<dbReference type="Gene3D" id="2.50.20.10">
    <property type="entry name" value="Lipoprotein localisation LolA/LolB/LppX"/>
    <property type="match status" value="1"/>
</dbReference>
<dbReference type="EMBL" id="FOAD01000010">
    <property type="protein sequence ID" value="SEL87702.1"/>
    <property type="molecule type" value="Genomic_DNA"/>
</dbReference>